<protein>
    <submittedName>
        <fullName evidence="1">Uncharacterized protein</fullName>
    </submittedName>
</protein>
<proteinExistence type="predicted"/>
<dbReference type="Proteomes" id="UP000006208">
    <property type="component" value="Unassembled WGS sequence"/>
</dbReference>
<comment type="caution">
    <text evidence="1">The sequence shown here is derived from an EMBL/GenBank/DDBJ whole genome shotgun (WGS) entry which is preliminary data.</text>
</comment>
<accession>A0A7U8EXY3</accession>
<reference evidence="1 2" key="1">
    <citation type="submission" date="2009-03" db="EMBL/GenBank/DDBJ databases">
        <authorList>
            <person name="Fraser-Liggett C.M."/>
            <person name="Mongodin E.F."/>
            <person name="Casjens B."/>
            <person name="Dunn J."/>
            <person name="Luft B."/>
            <person name="Qiu W."/>
            <person name="Schutzer S."/>
            <person name="Sebastian Y."/>
        </authorList>
    </citation>
    <scope>NUCLEOTIDE SEQUENCE [LARGE SCALE GENOMIC DNA]</scope>
    <source>
        <strain evidence="1 2">118a</strain>
    </source>
</reference>
<sequence>MLDNEPFMVVNLEKLTSKAFEYLKKFSRNSFSSQFASF</sequence>
<evidence type="ECO:0000313" key="1">
    <source>
        <dbReference type="EMBL" id="EEG98566.1"/>
    </source>
</evidence>
<gene>
    <name evidence="1" type="ORF">BBU118A_0872</name>
</gene>
<evidence type="ECO:0000313" key="2">
    <source>
        <dbReference type="Proteomes" id="UP000006208"/>
    </source>
</evidence>
<name>A0A7U8EXY3_BORBG</name>
<dbReference type="EMBL" id="ABGI02000008">
    <property type="protein sequence ID" value="EEG98566.1"/>
    <property type="molecule type" value="Genomic_DNA"/>
</dbReference>
<dbReference type="AlphaFoldDB" id="A0A7U8EXY3"/>
<organism evidence="1 2">
    <name type="scientific">Borreliella burgdorferi 118a</name>
    <dbReference type="NCBI Taxonomy" id="476210"/>
    <lineage>
        <taxon>Bacteria</taxon>
        <taxon>Pseudomonadati</taxon>
        <taxon>Spirochaetota</taxon>
        <taxon>Spirochaetia</taxon>
        <taxon>Spirochaetales</taxon>
        <taxon>Borreliaceae</taxon>
        <taxon>Borreliella</taxon>
    </lineage>
</organism>